<feature type="compositionally biased region" description="Polar residues" evidence="1">
    <location>
        <begin position="160"/>
        <end position="172"/>
    </location>
</feature>
<feature type="compositionally biased region" description="Basic residues" evidence="1">
    <location>
        <begin position="118"/>
        <end position="130"/>
    </location>
</feature>
<reference evidence="2 3" key="1">
    <citation type="journal article" date="2023" name="Sci. Data">
        <title>Genome assembly of the Korean intertidal mud-creeper Batillaria attramentaria.</title>
        <authorList>
            <person name="Patra A.K."/>
            <person name="Ho P.T."/>
            <person name="Jun S."/>
            <person name="Lee S.J."/>
            <person name="Kim Y."/>
            <person name="Won Y.J."/>
        </authorList>
    </citation>
    <scope>NUCLEOTIDE SEQUENCE [LARGE SCALE GENOMIC DNA]</scope>
    <source>
        <strain evidence="2">Wonlab-2016</strain>
    </source>
</reference>
<feature type="compositionally biased region" description="Basic and acidic residues" evidence="1">
    <location>
        <begin position="55"/>
        <end position="64"/>
    </location>
</feature>
<keyword evidence="3" id="KW-1185">Reference proteome</keyword>
<evidence type="ECO:0000313" key="2">
    <source>
        <dbReference type="EMBL" id="KAK7505494.1"/>
    </source>
</evidence>
<comment type="caution">
    <text evidence="2">The sequence shown here is derived from an EMBL/GenBank/DDBJ whole genome shotgun (WGS) entry which is preliminary data.</text>
</comment>
<accession>A0ABD0M2F0</accession>
<feature type="region of interest" description="Disordered" evidence="1">
    <location>
        <begin position="94"/>
        <end position="133"/>
    </location>
</feature>
<feature type="compositionally biased region" description="Polar residues" evidence="1">
    <location>
        <begin position="192"/>
        <end position="203"/>
    </location>
</feature>
<proteinExistence type="predicted"/>
<feature type="region of interest" description="Disordered" evidence="1">
    <location>
        <begin position="160"/>
        <end position="231"/>
    </location>
</feature>
<gene>
    <name evidence="2" type="ORF">BaRGS_00003239</name>
</gene>
<name>A0ABD0M2F0_9CAEN</name>
<dbReference type="AlphaFoldDB" id="A0ABD0M2F0"/>
<protein>
    <submittedName>
        <fullName evidence="2">Uncharacterized protein</fullName>
    </submittedName>
</protein>
<feature type="compositionally biased region" description="Polar residues" evidence="1">
    <location>
        <begin position="211"/>
        <end position="229"/>
    </location>
</feature>
<dbReference type="EMBL" id="JACVVK020000010">
    <property type="protein sequence ID" value="KAK7505494.1"/>
    <property type="molecule type" value="Genomic_DNA"/>
</dbReference>
<dbReference type="Proteomes" id="UP001519460">
    <property type="component" value="Unassembled WGS sequence"/>
</dbReference>
<feature type="region of interest" description="Disordered" evidence="1">
    <location>
        <begin position="1"/>
        <end position="70"/>
    </location>
</feature>
<feature type="compositionally biased region" description="Basic residues" evidence="1">
    <location>
        <begin position="16"/>
        <end position="28"/>
    </location>
</feature>
<organism evidence="2 3">
    <name type="scientific">Batillaria attramentaria</name>
    <dbReference type="NCBI Taxonomy" id="370345"/>
    <lineage>
        <taxon>Eukaryota</taxon>
        <taxon>Metazoa</taxon>
        <taxon>Spiralia</taxon>
        <taxon>Lophotrochozoa</taxon>
        <taxon>Mollusca</taxon>
        <taxon>Gastropoda</taxon>
        <taxon>Caenogastropoda</taxon>
        <taxon>Sorbeoconcha</taxon>
        <taxon>Cerithioidea</taxon>
        <taxon>Batillariidae</taxon>
        <taxon>Batillaria</taxon>
    </lineage>
</organism>
<evidence type="ECO:0000256" key="1">
    <source>
        <dbReference type="SAM" id="MobiDB-lite"/>
    </source>
</evidence>
<evidence type="ECO:0000313" key="3">
    <source>
        <dbReference type="Proteomes" id="UP001519460"/>
    </source>
</evidence>
<sequence length="272" mass="29028">MMEVAGVVGVPQRCQTKGRGRARGRARRHESDSVITRPGLDTVPSQAMAPVNQSGEKEKPREHTPSSAAGQLAARLSPGLRLLIPGRPVADAQVSSLSAPSDPAYKGLHDDRVGVPRHQWRGRGRGRARGRVQENHVLRPGVVSSGHPPLQQTTHANQFADADNNTTQSEPSKQLRGVENTDEKVVPLTVHSPDTTDNTQPSEAVTAPGHVTNTDDSTQDAGDSGTDSIASPDFLLPLPEYTKVVNWAAEVVTPTSPVSVPEWAVIYGLHCA</sequence>